<dbReference type="AlphaFoldDB" id="A0A9N9BNK9"/>
<gene>
    <name evidence="1" type="ORF">AMORRO_LOCUS6453</name>
</gene>
<accession>A0A9N9BNK9</accession>
<dbReference type="Proteomes" id="UP000789342">
    <property type="component" value="Unassembled WGS sequence"/>
</dbReference>
<protein>
    <submittedName>
        <fullName evidence="1">9223_t:CDS:1</fullName>
    </submittedName>
</protein>
<proteinExistence type="predicted"/>
<keyword evidence="2" id="KW-1185">Reference proteome</keyword>
<organism evidence="1 2">
    <name type="scientific">Acaulospora morrowiae</name>
    <dbReference type="NCBI Taxonomy" id="94023"/>
    <lineage>
        <taxon>Eukaryota</taxon>
        <taxon>Fungi</taxon>
        <taxon>Fungi incertae sedis</taxon>
        <taxon>Mucoromycota</taxon>
        <taxon>Glomeromycotina</taxon>
        <taxon>Glomeromycetes</taxon>
        <taxon>Diversisporales</taxon>
        <taxon>Acaulosporaceae</taxon>
        <taxon>Acaulospora</taxon>
    </lineage>
</organism>
<dbReference type="EMBL" id="CAJVPV010004306">
    <property type="protein sequence ID" value="CAG8570686.1"/>
    <property type="molecule type" value="Genomic_DNA"/>
</dbReference>
<evidence type="ECO:0000313" key="1">
    <source>
        <dbReference type="EMBL" id="CAG8570686.1"/>
    </source>
</evidence>
<evidence type="ECO:0000313" key="2">
    <source>
        <dbReference type="Proteomes" id="UP000789342"/>
    </source>
</evidence>
<reference evidence="1" key="1">
    <citation type="submission" date="2021-06" db="EMBL/GenBank/DDBJ databases">
        <authorList>
            <person name="Kallberg Y."/>
            <person name="Tangrot J."/>
            <person name="Rosling A."/>
        </authorList>
    </citation>
    <scope>NUCLEOTIDE SEQUENCE</scope>
    <source>
        <strain evidence="1">CL551</strain>
    </source>
</reference>
<comment type="caution">
    <text evidence="1">The sequence shown here is derived from an EMBL/GenBank/DDBJ whole genome shotgun (WGS) entry which is preliminary data.</text>
</comment>
<sequence length="76" mass="8234">MPSIIKKIKELLKRQNVSATISSDGKLDFKDKINLPGKTTLEADSNGKVSLTENVNIGGANENSNNSIIFLSKDDD</sequence>
<name>A0A9N9BNK9_9GLOM</name>